<dbReference type="EMBL" id="MSCK01000002">
    <property type="protein sequence ID" value="PQJ69244.1"/>
    <property type="molecule type" value="Genomic_DNA"/>
</dbReference>
<dbReference type="OrthoDB" id="921445at2"/>
<accession>A0A2P6C8J2</accession>
<reference evidence="1 2" key="1">
    <citation type="submission" date="2016-12" db="EMBL/GenBank/DDBJ databases">
        <title>Trade-off between light-utilization and light-protection in marine flavobacteria.</title>
        <authorList>
            <person name="Kumagai Y."/>
            <person name="Yoshizawa S."/>
            <person name="Kogure K."/>
            <person name="Iwasaki W."/>
        </authorList>
    </citation>
    <scope>NUCLEOTIDE SEQUENCE [LARGE SCALE GENOMIC DNA]</scope>
    <source>
        <strain evidence="1 2">KCTC 12100</strain>
    </source>
</reference>
<comment type="caution">
    <text evidence="1">The sequence shown here is derived from an EMBL/GenBank/DDBJ whole genome shotgun (WGS) entry which is preliminary data.</text>
</comment>
<evidence type="ECO:0008006" key="3">
    <source>
        <dbReference type="Google" id="ProtNLM"/>
    </source>
</evidence>
<name>A0A2P6C8J2_9FLAO</name>
<protein>
    <recommendedName>
        <fullName evidence="3">tRNA modification GTPase</fullName>
    </recommendedName>
</protein>
<evidence type="ECO:0000313" key="1">
    <source>
        <dbReference type="EMBL" id="PQJ69244.1"/>
    </source>
</evidence>
<keyword evidence="2" id="KW-1185">Reference proteome</keyword>
<dbReference type="RefSeq" id="WP_105050176.1">
    <property type="nucleotide sequence ID" value="NZ_CP150661.1"/>
</dbReference>
<gene>
    <name evidence="1" type="ORF">BTO14_14575</name>
</gene>
<organism evidence="1 2">
    <name type="scientific">Polaribacter butkevichii</name>
    <dbReference type="NCBI Taxonomy" id="218490"/>
    <lineage>
        <taxon>Bacteria</taxon>
        <taxon>Pseudomonadati</taxon>
        <taxon>Bacteroidota</taxon>
        <taxon>Flavobacteriia</taxon>
        <taxon>Flavobacteriales</taxon>
        <taxon>Flavobacteriaceae</taxon>
    </lineage>
</organism>
<dbReference type="Proteomes" id="UP000247345">
    <property type="component" value="Unassembled WGS sequence"/>
</dbReference>
<proteinExistence type="predicted"/>
<evidence type="ECO:0000313" key="2">
    <source>
        <dbReference type="Proteomes" id="UP000247345"/>
    </source>
</evidence>
<dbReference type="AlphaFoldDB" id="A0A2P6C8J2"/>
<sequence>MKKNLITLYILILTFNCYSQIKFEKGFYVNNDGQKTECLIKNIDWMNNPTEFQIKLSKNNNVKTITIDNIKEVTIYNVSKHIRENVKLDKSSENLQHLSHDRNPIFSDELLFLKVLVEGKACLYYFENENSKRFFYKKNNSKIEPLVFKSYLLADNSAKKNNNKFRQQLWINLQSENISKNDIEKINYNKRDLVNLFVKYNNLEIVNFYKKKQKDLFNLNIRPSINNSSLTLEHSNSIYGDTNFNNKLNFGLGIEAEFILPFNKNKWAIIVEPTYQYFISKKIIETNNVSGGKLIINSDYKSIDIPIGLRHYFYVNENSKIFINFSFIVDLNLNSSIELSRLDGSNLNTFNIQTARNTAIGLGYKFNEKYSIELRYHTNRKLLNKYNFWSSDYKNLSIIFGYSIF</sequence>